<dbReference type="GO" id="GO:0005737">
    <property type="term" value="C:cytoplasm"/>
    <property type="evidence" value="ECO:0007669"/>
    <property type="project" value="TreeGrafter"/>
</dbReference>
<dbReference type="CDD" id="cd04867">
    <property type="entry name" value="TGS_YchF_OLA1"/>
    <property type="match status" value="1"/>
</dbReference>
<feature type="domain" description="TGS" evidence="3">
    <location>
        <begin position="1"/>
        <end position="84"/>
    </location>
</feature>
<feature type="non-terminal residue" evidence="4">
    <location>
        <position position="1"/>
    </location>
</feature>
<evidence type="ECO:0000256" key="1">
    <source>
        <dbReference type="ARBA" id="ARBA00022741"/>
    </source>
</evidence>
<dbReference type="InterPro" id="IPR012675">
    <property type="entry name" value="Beta-grasp_dom_sf"/>
</dbReference>
<evidence type="ECO:0000259" key="3">
    <source>
        <dbReference type="PROSITE" id="PS51880"/>
    </source>
</evidence>
<dbReference type="SUPFAM" id="SSF81271">
    <property type="entry name" value="TGS-like"/>
    <property type="match status" value="1"/>
</dbReference>
<evidence type="ECO:0000313" key="4">
    <source>
        <dbReference type="EMBL" id="PJB17178.1"/>
    </source>
</evidence>
<reference evidence="5" key="1">
    <citation type="submission" date="2017-09" db="EMBL/GenBank/DDBJ databases">
        <title>Depth-based differentiation of microbial function through sediment-hosted aquifers and enrichment of novel symbionts in the deep terrestrial subsurface.</title>
        <authorList>
            <person name="Probst A.J."/>
            <person name="Ladd B."/>
            <person name="Jarett J.K."/>
            <person name="Geller-Mcgrath D.E."/>
            <person name="Sieber C.M.K."/>
            <person name="Emerson J.B."/>
            <person name="Anantharaman K."/>
            <person name="Thomas B.C."/>
            <person name="Malmstrom R."/>
            <person name="Stieglmeier M."/>
            <person name="Klingl A."/>
            <person name="Woyke T."/>
            <person name="Ryan C.M."/>
            <person name="Banfield J.F."/>
        </authorList>
    </citation>
    <scope>NUCLEOTIDE SEQUENCE [LARGE SCALE GENOMIC DNA]</scope>
</reference>
<dbReference type="GO" id="GO:0016887">
    <property type="term" value="F:ATP hydrolysis activity"/>
    <property type="evidence" value="ECO:0007669"/>
    <property type="project" value="TreeGrafter"/>
</dbReference>
<proteinExistence type="predicted"/>
<gene>
    <name evidence="4" type="ORF">CO116_01320</name>
</gene>
<dbReference type="FunFam" id="3.10.20.30:FF:000001">
    <property type="entry name" value="Ribosome-binding ATPase YchF"/>
    <property type="match status" value="1"/>
</dbReference>
<dbReference type="EMBL" id="PFUO01000063">
    <property type="protein sequence ID" value="PJB17178.1"/>
    <property type="molecule type" value="Genomic_DNA"/>
</dbReference>
<evidence type="ECO:0000313" key="5">
    <source>
        <dbReference type="Proteomes" id="UP000230611"/>
    </source>
</evidence>
<comment type="caution">
    <text evidence="4">The sequence shown here is derived from an EMBL/GenBank/DDBJ whole genome shotgun (WGS) entry which is preliminary data.</text>
</comment>
<evidence type="ECO:0000256" key="2">
    <source>
        <dbReference type="ARBA" id="ARBA00022840"/>
    </source>
</evidence>
<name>A0A2M8AHS9_9BACT</name>
<dbReference type="GO" id="GO:0005524">
    <property type="term" value="F:ATP binding"/>
    <property type="evidence" value="ECO:0007669"/>
    <property type="project" value="UniProtKB-KW"/>
</dbReference>
<accession>A0A2M8AHS9</accession>
<dbReference type="Pfam" id="PF06071">
    <property type="entry name" value="YchF-GTPase_C"/>
    <property type="match status" value="1"/>
</dbReference>
<organism evidence="4 5">
    <name type="scientific">Candidatus Falkowbacteria bacterium CG_4_9_14_3_um_filter_38_19</name>
    <dbReference type="NCBI Taxonomy" id="1974559"/>
    <lineage>
        <taxon>Bacteria</taxon>
        <taxon>Candidatus Falkowiibacteriota</taxon>
    </lineage>
</organism>
<dbReference type="AlphaFoldDB" id="A0A2M8AHS9"/>
<sequence>GLITFLTTGSDEIRAWTVKRGTKALEAAGVIHTDFAKGFIRAEIINWQKLVAAGSEASAREKGLIRTEGKDYIMQDGDVCHFLFNS</sequence>
<dbReference type="Gene3D" id="3.10.20.30">
    <property type="match status" value="1"/>
</dbReference>
<dbReference type="Proteomes" id="UP000230611">
    <property type="component" value="Unassembled WGS sequence"/>
</dbReference>
<keyword evidence="2" id="KW-0067">ATP-binding</keyword>
<dbReference type="InterPro" id="IPR004095">
    <property type="entry name" value="TGS"/>
</dbReference>
<dbReference type="PANTHER" id="PTHR23305">
    <property type="entry name" value="OBG GTPASE FAMILY"/>
    <property type="match status" value="1"/>
</dbReference>
<keyword evidence="1" id="KW-0547">Nucleotide-binding</keyword>
<dbReference type="InterPro" id="IPR013029">
    <property type="entry name" value="YchF_C"/>
</dbReference>
<dbReference type="InterPro" id="IPR012676">
    <property type="entry name" value="TGS-like"/>
</dbReference>
<dbReference type="PROSITE" id="PS51880">
    <property type="entry name" value="TGS"/>
    <property type="match status" value="1"/>
</dbReference>
<protein>
    <submittedName>
        <fullName evidence="4">Redox-regulated ATPase YchF</fullName>
    </submittedName>
</protein>
<dbReference type="PANTHER" id="PTHR23305:SF18">
    <property type="entry name" value="OBG-TYPE G DOMAIN-CONTAINING PROTEIN"/>
    <property type="match status" value="1"/>
</dbReference>